<feature type="chain" id="PRO_5042666861" description="Purple acid phosphatase" evidence="3">
    <location>
        <begin position="20"/>
        <end position="424"/>
    </location>
</feature>
<name>A0AAN7TXW0_9MYCE</name>
<dbReference type="Gene3D" id="2.60.40.380">
    <property type="entry name" value="Purple acid phosphatase-like, N-terminal"/>
    <property type="match status" value="1"/>
</dbReference>
<dbReference type="EC" id="3.1.3.2" evidence="3"/>
<dbReference type="Pfam" id="PF14008">
    <property type="entry name" value="Metallophos_C"/>
    <property type="match status" value="1"/>
</dbReference>
<dbReference type="InterPro" id="IPR041792">
    <property type="entry name" value="MPP_PAP"/>
</dbReference>
<keyword evidence="8" id="KW-1185">Reference proteome</keyword>
<dbReference type="GO" id="GO:0046872">
    <property type="term" value="F:metal ion binding"/>
    <property type="evidence" value="ECO:0007669"/>
    <property type="project" value="InterPro"/>
</dbReference>
<comment type="similarity">
    <text evidence="3">Belongs to the metallophosphoesterase superfamily. Purple acid phosphatase family.</text>
</comment>
<dbReference type="Pfam" id="PF00149">
    <property type="entry name" value="Metallophos"/>
    <property type="match status" value="1"/>
</dbReference>
<dbReference type="PANTHER" id="PTHR45867">
    <property type="entry name" value="PURPLE ACID PHOSPHATASE"/>
    <property type="match status" value="1"/>
</dbReference>
<feature type="domain" description="Calcineurin-like phosphoesterase" evidence="4">
    <location>
        <begin position="132"/>
        <end position="333"/>
    </location>
</feature>
<proteinExistence type="inferred from homology"/>
<dbReference type="InterPro" id="IPR008963">
    <property type="entry name" value="Purple_acid_Pase-like_N"/>
</dbReference>
<evidence type="ECO:0000259" key="5">
    <source>
        <dbReference type="Pfam" id="PF14008"/>
    </source>
</evidence>
<dbReference type="InterPro" id="IPR015914">
    <property type="entry name" value="PAPs_N"/>
</dbReference>
<evidence type="ECO:0000259" key="6">
    <source>
        <dbReference type="Pfam" id="PF16656"/>
    </source>
</evidence>
<dbReference type="GO" id="GO:0003993">
    <property type="term" value="F:acid phosphatase activity"/>
    <property type="evidence" value="ECO:0007669"/>
    <property type="project" value="UniProtKB-EC"/>
</dbReference>
<dbReference type="Gene3D" id="3.60.21.10">
    <property type="match status" value="1"/>
</dbReference>
<evidence type="ECO:0000256" key="2">
    <source>
        <dbReference type="ARBA" id="ARBA00023180"/>
    </source>
</evidence>
<dbReference type="EMBL" id="JAVFKY010000001">
    <property type="protein sequence ID" value="KAK5581964.1"/>
    <property type="molecule type" value="Genomic_DNA"/>
</dbReference>
<comment type="catalytic activity">
    <reaction evidence="3">
        <text>a phosphate monoester + H2O = an alcohol + phosphate</text>
        <dbReference type="Rhea" id="RHEA:15017"/>
        <dbReference type="ChEBI" id="CHEBI:15377"/>
        <dbReference type="ChEBI" id="CHEBI:30879"/>
        <dbReference type="ChEBI" id="CHEBI:43474"/>
        <dbReference type="ChEBI" id="CHEBI:67140"/>
        <dbReference type="EC" id="3.1.3.2"/>
    </reaction>
</comment>
<evidence type="ECO:0000313" key="8">
    <source>
        <dbReference type="Proteomes" id="UP001344447"/>
    </source>
</evidence>
<keyword evidence="3" id="KW-0378">Hydrolase</keyword>
<dbReference type="SUPFAM" id="SSF56300">
    <property type="entry name" value="Metallo-dependent phosphatases"/>
    <property type="match status" value="1"/>
</dbReference>
<keyword evidence="1 3" id="KW-0732">Signal</keyword>
<dbReference type="InterPro" id="IPR025733">
    <property type="entry name" value="PAPs_C"/>
</dbReference>
<feature type="signal peptide" evidence="3">
    <location>
        <begin position="1"/>
        <end position="19"/>
    </location>
</feature>
<comment type="caution">
    <text evidence="7">The sequence shown here is derived from an EMBL/GenBank/DDBJ whole genome shotgun (WGS) entry which is preliminary data.</text>
</comment>
<dbReference type="SUPFAM" id="SSF49363">
    <property type="entry name" value="Purple acid phosphatase, N-terminal domain"/>
    <property type="match status" value="1"/>
</dbReference>
<dbReference type="Pfam" id="PF16656">
    <property type="entry name" value="Pur_ac_phosph_N"/>
    <property type="match status" value="1"/>
</dbReference>
<keyword evidence="2" id="KW-0325">Glycoprotein</keyword>
<dbReference type="PANTHER" id="PTHR45867:SF10">
    <property type="entry name" value="PURPLE ACID PHOSPHATASE"/>
    <property type="match status" value="1"/>
</dbReference>
<dbReference type="Proteomes" id="UP001344447">
    <property type="component" value="Unassembled WGS sequence"/>
</dbReference>
<sequence length="424" mass="48425">MKLISTFFILSIIINCCFSVIPTSVRLAFGKNQDEVRVTWWTDDSMDSPVVLYNTEMFLPEQDSASGQEATVMDYDTLGFHGHPTTAVLSGLKEMTQYFYTVGNKNSGEYTEVYNFTTGKINQLGEITPFTFSIFGDMGYGGKGLDSDFYTVANLYERSNDLAFNIHVGDIAYADETWDSAINGNQTVWNQFLDSINPVSSHLIYMTCPGNHDIFYDLSVYRRTWLMPTDDSYEVSWYSFDYNGVHFVGISSEHDFLPLSEQHTWIENDLNTFRSKNPDSWIVMFAHRPFYCSTVWNWCNTTKDDLKKAFVYSLENLLYKYNVDMFISGHTHSSERTLPTYDGKPLGTYSNPKATIHITVGTGGNSEGNQHNWYPQPIWSSGYRISDNGFGLMNFINSTTLSWQFVANINNTIVDEIFITKGQF</sequence>
<dbReference type="InterPro" id="IPR029052">
    <property type="entry name" value="Metallo-depent_PP-like"/>
</dbReference>
<evidence type="ECO:0000256" key="3">
    <source>
        <dbReference type="RuleBase" id="RU361203"/>
    </source>
</evidence>
<gene>
    <name evidence="7" type="ORF">RB653_003545</name>
</gene>
<dbReference type="AlphaFoldDB" id="A0AAN7TXW0"/>
<reference evidence="7 8" key="1">
    <citation type="submission" date="2023-11" db="EMBL/GenBank/DDBJ databases">
        <title>Dfirmibasis_genome.</title>
        <authorList>
            <person name="Edelbroek B."/>
            <person name="Kjellin J."/>
            <person name="Jerlstrom-Hultqvist J."/>
            <person name="Soderbom F."/>
        </authorList>
    </citation>
    <scope>NUCLEOTIDE SEQUENCE [LARGE SCALE GENOMIC DNA]</scope>
    <source>
        <strain evidence="7 8">TNS-C-14</strain>
    </source>
</reference>
<evidence type="ECO:0000313" key="7">
    <source>
        <dbReference type="EMBL" id="KAK5581964.1"/>
    </source>
</evidence>
<accession>A0AAN7TXW0</accession>
<feature type="domain" description="Purple acid phosphatase N-terminal" evidence="6">
    <location>
        <begin position="22"/>
        <end position="118"/>
    </location>
</feature>
<protein>
    <recommendedName>
        <fullName evidence="3">Purple acid phosphatase</fullName>
        <ecNumber evidence="3">3.1.3.2</ecNumber>
    </recommendedName>
</protein>
<feature type="domain" description="Purple acid phosphatase C-terminal" evidence="5">
    <location>
        <begin position="354"/>
        <end position="416"/>
    </location>
</feature>
<evidence type="ECO:0000259" key="4">
    <source>
        <dbReference type="Pfam" id="PF00149"/>
    </source>
</evidence>
<evidence type="ECO:0000256" key="1">
    <source>
        <dbReference type="ARBA" id="ARBA00022729"/>
    </source>
</evidence>
<dbReference type="InterPro" id="IPR004843">
    <property type="entry name" value="Calcineurin-like_PHP"/>
</dbReference>
<organism evidence="7 8">
    <name type="scientific">Dictyostelium firmibasis</name>
    <dbReference type="NCBI Taxonomy" id="79012"/>
    <lineage>
        <taxon>Eukaryota</taxon>
        <taxon>Amoebozoa</taxon>
        <taxon>Evosea</taxon>
        <taxon>Eumycetozoa</taxon>
        <taxon>Dictyostelia</taxon>
        <taxon>Dictyosteliales</taxon>
        <taxon>Dictyosteliaceae</taxon>
        <taxon>Dictyostelium</taxon>
    </lineage>
</organism>
<dbReference type="CDD" id="cd00839">
    <property type="entry name" value="MPP_PAPs"/>
    <property type="match status" value="1"/>
</dbReference>